<dbReference type="InterPro" id="IPR024079">
    <property type="entry name" value="MetalloPept_cat_dom_sf"/>
</dbReference>
<feature type="disulfide bond" evidence="15">
    <location>
        <begin position="434"/>
        <end position="456"/>
    </location>
</feature>
<keyword evidence="10" id="KW-0482">Metalloprotease</keyword>
<feature type="binding site" evidence="14">
    <location>
        <position position="202"/>
    </location>
    <ligand>
        <name>Ca(2+)</name>
        <dbReference type="ChEBI" id="CHEBI:29108"/>
        <label>1</label>
    </ligand>
</feature>
<dbReference type="PANTHER" id="PTHR13723">
    <property type="entry name" value="ADAMTS A DISINTEGRIN AND METALLOPROTEASE WITH THROMBOSPONDIN MOTIFS PROTEASE"/>
    <property type="match status" value="1"/>
</dbReference>
<feature type="disulfide bond" evidence="15">
    <location>
        <begin position="445"/>
        <end position="463"/>
    </location>
</feature>
<dbReference type="Pfam" id="PF19030">
    <property type="entry name" value="TSP1_ADAMTS"/>
    <property type="match status" value="4"/>
</dbReference>
<name>A0AA88XQ71_PINIB</name>
<dbReference type="GO" id="GO:0046872">
    <property type="term" value="F:metal ion binding"/>
    <property type="evidence" value="ECO:0007669"/>
    <property type="project" value="UniProtKB-KW"/>
</dbReference>
<dbReference type="CDD" id="cd04273">
    <property type="entry name" value="ZnMc_ADAMTS_like"/>
    <property type="match status" value="1"/>
</dbReference>
<evidence type="ECO:0000256" key="10">
    <source>
        <dbReference type="ARBA" id="ARBA00023049"/>
    </source>
</evidence>
<dbReference type="SUPFAM" id="SSF82895">
    <property type="entry name" value="TSP-1 type 1 repeat"/>
    <property type="match status" value="5"/>
</dbReference>
<dbReference type="Gene3D" id="3.40.1620.60">
    <property type="match status" value="1"/>
</dbReference>
<feature type="domain" description="Peptidase M12B" evidence="17">
    <location>
        <begin position="199"/>
        <end position="412"/>
    </location>
</feature>
<evidence type="ECO:0000256" key="5">
    <source>
        <dbReference type="ARBA" id="ARBA00022723"/>
    </source>
</evidence>
<dbReference type="Gene3D" id="3.40.390.10">
    <property type="entry name" value="Collagenase (Catalytic Domain)"/>
    <property type="match status" value="1"/>
</dbReference>
<evidence type="ECO:0000256" key="12">
    <source>
        <dbReference type="ARBA" id="ARBA00023180"/>
    </source>
</evidence>
<evidence type="ECO:0000256" key="4">
    <source>
        <dbReference type="ARBA" id="ARBA00022670"/>
    </source>
</evidence>
<dbReference type="PANTHER" id="PTHR13723:SF311">
    <property type="entry name" value="ADAM CYSTEINE-RICH DOMAIN-CONTAINING PROTEIN"/>
    <property type="match status" value="1"/>
</dbReference>
<evidence type="ECO:0000256" key="9">
    <source>
        <dbReference type="ARBA" id="ARBA00022833"/>
    </source>
</evidence>
<feature type="disulfide bond" evidence="15">
    <location>
        <begin position="515"/>
        <end position="552"/>
    </location>
</feature>
<comment type="caution">
    <text evidence="16">Lacks conserved residue(s) required for the propagation of feature annotation.</text>
</comment>
<keyword evidence="8" id="KW-0378">Hydrolase</keyword>
<feature type="binding site" evidence="14 16">
    <location>
        <position position="356"/>
    </location>
    <ligand>
        <name>Zn(2+)</name>
        <dbReference type="ChEBI" id="CHEBI:29105"/>
        <note>catalytic</note>
    </ligand>
</feature>
<dbReference type="SUPFAM" id="SSF55486">
    <property type="entry name" value="Metalloproteases ('zincins'), catalytic domain"/>
    <property type="match status" value="1"/>
</dbReference>
<dbReference type="Pfam" id="PF01421">
    <property type="entry name" value="Reprolysin"/>
    <property type="match status" value="1"/>
</dbReference>
<sequence>MVIPVRVDEHGNFLSYNLTQSHTSSRTKRNISQGKVFYKIFAFGKEYHFELERNKYLLSYNYDAEILGSSKTRLNHSINCHYVGYSRQPHISSAAISNCFGLHGIFQTNSEDFLVEPLWNKTHSNDLGQGHPHVVYRRSSLRLPEDNVHCGNEDKVPKHYQHYFGDNYMSGYRESTWGDINSGWRSGGRRRRSAISEEKHVETLVVADTEMVRYHGKPVLEAYILSIMNVVAKLFHDASIGNAINIVVSRLVILEKSQDNLTLTHHADRSLDSFCKWQHIQNLTAEDNGVNHHDNAILLTGYDICTYKNKPCGTLGLAPVGGMCDRDRSCSINEDIGLASAFTIAHEIGHNFGMQHDGSGNICGTPGSDEPAGIMAAQLTRDARPFNWSSCSRRYITDFIDNEKSSCLNNVPSTPLSTRSPGRIYPDQDVHEQCKLQFGAQSYNCKPEVICRELWCINKKGKCRTNSIPAAEGTDCHLPATGNSGWCYLGECRPPEYIPEPVDGQWGVWSQWSTCTRTCGGGVESGYRRCDGPKPRHGGKYCVGLRIRYRSCNIKTCPDNDLDFRELQCADFNTKPFRGKLYNWRPFTGAHDKPCALNCIADGFNFYTERARKVIDGTRCYPDKMDMCIDGKCLHVGCDGILGSSAAEDICRVCNGDNSTCNIISGQFDKILAKGSYREVVRIPKGAMNIIVEEMTASDNYLALKNDKSKFYINGGWTIDWPRKFSLAGTVLHYERKMGEPEIFKAQGPINEDLVVMLLMQVENRGVNYRYVIPKDPMSQSHDVSMFTWQHSSWSACSQSCGKGKKISTAVCTQKSDKRIVNDHLCSPQPRPGIHEQACNVDPCPPSWSIGDWSACSATCGGGRKMRTILCVQVISSSERVILPEDECPSTKPTSAEHCRQDDCPPAWFAENWSTCSVSCEDGIQSRKIYCMTSDRNKYLEESKCDNSTKPASRQRCKERACPGPKWKAGKWRACSAKCGAGRQVRSVSCRDFTGRRTTGCDWSQRPTSVRDCNSPCESKHTPEIECYDRDTAQFCPLVVKHQVCNREYFFRMCCRSCITNGQIHRRHRYSTRIRSRV</sequence>
<feature type="binding site" evidence="14">
    <location>
        <position position="287"/>
    </location>
    <ligand>
        <name>Ca(2+)</name>
        <dbReference type="ChEBI" id="CHEBI:29108"/>
        <label>2</label>
    </ligand>
</feature>
<evidence type="ECO:0000256" key="8">
    <source>
        <dbReference type="ARBA" id="ARBA00022801"/>
    </source>
</evidence>
<dbReference type="SMART" id="SM00209">
    <property type="entry name" value="TSP1"/>
    <property type="match status" value="5"/>
</dbReference>
<dbReference type="InterPro" id="IPR002870">
    <property type="entry name" value="Peptidase_M12B_N"/>
</dbReference>
<evidence type="ECO:0000256" key="13">
    <source>
        <dbReference type="PIRSR" id="PIRSR613273-1"/>
    </source>
</evidence>
<dbReference type="Pfam" id="PF00090">
    <property type="entry name" value="TSP_1"/>
    <property type="match status" value="1"/>
</dbReference>
<evidence type="ECO:0008006" key="21">
    <source>
        <dbReference type="Google" id="ProtNLM"/>
    </source>
</evidence>
<dbReference type="Gene3D" id="2.60.120.830">
    <property type="match status" value="1"/>
</dbReference>
<keyword evidence="20" id="KW-1185">Reference proteome</keyword>
<feature type="disulfide bond" evidence="15">
    <location>
        <begin position="519"/>
        <end position="557"/>
    </location>
</feature>
<dbReference type="Proteomes" id="UP001186944">
    <property type="component" value="Unassembled WGS sequence"/>
</dbReference>
<keyword evidence="4" id="KW-0645">Protease</keyword>
<dbReference type="AlphaFoldDB" id="A0AA88XQ71"/>
<keyword evidence="11 15" id="KW-1015">Disulfide bond</keyword>
<dbReference type="GO" id="GO:0031012">
    <property type="term" value="C:extracellular matrix"/>
    <property type="evidence" value="ECO:0007669"/>
    <property type="project" value="TreeGrafter"/>
</dbReference>
<dbReference type="GO" id="GO:0004222">
    <property type="term" value="F:metalloendopeptidase activity"/>
    <property type="evidence" value="ECO:0007669"/>
    <property type="project" value="InterPro"/>
</dbReference>
<feature type="binding site" evidence="14 16">
    <location>
        <position position="350"/>
    </location>
    <ligand>
        <name>Zn(2+)</name>
        <dbReference type="ChEBI" id="CHEBI:29105"/>
        <note>catalytic</note>
    </ligand>
</feature>
<dbReference type="Pfam" id="PF17771">
    <property type="entry name" value="ADAMTS_CR_2"/>
    <property type="match status" value="1"/>
</dbReference>
<evidence type="ECO:0000256" key="14">
    <source>
        <dbReference type="PIRSR" id="PIRSR613273-2"/>
    </source>
</evidence>
<feature type="disulfide bond" evidence="15">
    <location>
        <begin position="324"/>
        <end position="407"/>
    </location>
</feature>
<comment type="cofactor">
    <cofactor evidence="14">
        <name>Zn(2+)</name>
        <dbReference type="ChEBI" id="CHEBI:29105"/>
    </cofactor>
    <text evidence="14">Binds 1 zinc ion per subunit.</text>
</comment>
<dbReference type="GO" id="GO:0030198">
    <property type="term" value="P:extracellular matrix organization"/>
    <property type="evidence" value="ECO:0007669"/>
    <property type="project" value="InterPro"/>
</dbReference>
<evidence type="ECO:0000256" key="7">
    <source>
        <dbReference type="ARBA" id="ARBA00022737"/>
    </source>
</evidence>
<feature type="binding site" evidence="14">
    <location>
        <position position="287"/>
    </location>
    <ligand>
        <name>Ca(2+)</name>
        <dbReference type="ChEBI" id="CHEBI:29108"/>
        <label>1</label>
    </ligand>
</feature>
<comment type="caution">
    <text evidence="19">The sequence shown here is derived from an EMBL/GenBank/DDBJ whole genome shotgun (WGS) entry which is preliminary data.</text>
</comment>
<feature type="binding site" evidence="14">
    <location>
        <position position="202"/>
    </location>
    <ligand>
        <name>Ca(2+)</name>
        <dbReference type="ChEBI" id="CHEBI:29108"/>
        <label>2</label>
    </ligand>
</feature>
<accession>A0AA88XQ71</accession>
<keyword evidence="3" id="KW-0272">Extracellular matrix</keyword>
<dbReference type="PRINTS" id="PR01857">
    <property type="entry name" value="ADAMTSFAMILY"/>
</dbReference>
<dbReference type="InterPro" id="IPR036383">
    <property type="entry name" value="TSP1_rpt_sf"/>
</dbReference>
<feature type="disulfide bond" evidence="15">
    <location>
        <begin position="363"/>
        <end position="391"/>
    </location>
</feature>
<proteinExistence type="predicted"/>
<dbReference type="FunFam" id="2.20.100.10:FF:000005">
    <property type="entry name" value="ADAM metallopeptidase with thrombospondin type 1 motif 9"/>
    <property type="match status" value="2"/>
</dbReference>
<dbReference type="GO" id="GO:0006508">
    <property type="term" value="P:proteolysis"/>
    <property type="evidence" value="ECO:0007669"/>
    <property type="project" value="UniProtKB-KW"/>
</dbReference>
<evidence type="ECO:0000313" key="19">
    <source>
        <dbReference type="EMBL" id="KAK3089633.1"/>
    </source>
</evidence>
<feature type="binding site" evidence="14">
    <location>
        <position position="294"/>
    </location>
    <ligand>
        <name>Ca(2+)</name>
        <dbReference type="ChEBI" id="CHEBI:29108"/>
        <label>1</label>
    </ligand>
</feature>
<keyword evidence="5 14" id="KW-0479">Metal-binding</keyword>
<evidence type="ECO:0000256" key="6">
    <source>
        <dbReference type="ARBA" id="ARBA00022729"/>
    </source>
</evidence>
<dbReference type="PROSITE" id="PS50215">
    <property type="entry name" value="ADAM_MEPRO"/>
    <property type="match status" value="1"/>
</dbReference>
<feature type="binding site" evidence="14 16">
    <location>
        <position position="346"/>
    </location>
    <ligand>
        <name>Zn(2+)</name>
        <dbReference type="ChEBI" id="CHEBI:29105"/>
        <note>catalytic</note>
    </ligand>
</feature>
<evidence type="ECO:0000256" key="11">
    <source>
        <dbReference type="ARBA" id="ARBA00023157"/>
    </source>
</evidence>
<protein>
    <recommendedName>
        <fullName evidence="21">A disintegrin and metalloproteinase with thrombospondin motifs 6</fullName>
    </recommendedName>
</protein>
<evidence type="ECO:0000259" key="17">
    <source>
        <dbReference type="PROSITE" id="PS50215"/>
    </source>
</evidence>
<dbReference type="InterPro" id="IPR010909">
    <property type="entry name" value="PLAC"/>
</dbReference>
<dbReference type="InterPro" id="IPR050439">
    <property type="entry name" value="ADAMTS_ADAMTS-like"/>
</dbReference>
<evidence type="ECO:0000256" key="15">
    <source>
        <dbReference type="PIRSR" id="PIRSR613273-3"/>
    </source>
</evidence>
<evidence type="ECO:0000313" key="20">
    <source>
        <dbReference type="Proteomes" id="UP001186944"/>
    </source>
</evidence>
<keyword evidence="9 14" id="KW-0862">Zinc</keyword>
<dbReference type="InterPro" id="IPR010294">
    <property type="entry name" value="ADAMTS_spacer1"/>
</dbReference>
<gene>
    <name evidence="19" type="ORF">FSP39_005227</name>
</gene>
<dbReference type="PROSITE" id="PS50092">
    <property type="entry name" value="TSP1"/>
    <property type="match status" value="5"/>
</dbReference>
<organism evidence="19 20">
    <name type="scientific">Pinctada imbricata</name>
    <name type="common">Atlantic pearl-oyster</name>
    <name type="synonym">Pinctada martensii</name>
    <dbReference type="NCBI Taxonomy" id="66713"/>
    <lineage>
        <taxon>Eukaryota</taxon>
        <taxon>Metazoa</taxon>
        <taxon>Spiralia</taxon>
        <taxon>Lophotrochozoa</taxon>
        <taxon>Mollusca</taxon>
        <taxon>Bivalvia</taxon>
        <taxon>Autobranchia</taxon>
        <taxon>Pteriomorphia</taxon>
        <taxon>Pterioida</taxon>
        <taxon>Pterioidea</taxon>
        <taxon>Pteriidae</taxon>
        <taxon>Pinctada</taxon>
    </lineage>
</organism>
<evidence type="ECO:0000256" key="16">
    <source>
        <dbReference type="PROSITE-ProRule" id="PRU00276"/>
    </source>
</evidence>
<dbReference type="InterPro" id="IPR000884">
    <property type="entry name" value="TSP1_rpt"/>
</dbReference>
<feature type="domain" description="PLAC" evidence="18">
    <location>
        <begin position="1023"/>
        <end position="1062"/>
    </location>
</feature>
<keyword evidence="2" id="KW-0964">Secreted</keyword>
<dbReference type="InterPro" id="IPR041645">
    <property type="entry name" value="ADAMTS_CR_2"/>
</dbReference>
<dbReference type="Pfam" id="PF08686">
    <property type="entry name" value="PLAC"/>
    <property type="match status" value="1"/>
</dbReference>
<dbReference type="Pfam" id="PF01562">
    <property type="entry name" value="Pep_M12B_propep"/>
    <property type="match status" value="1"/>
</dbReference>
<evidence type="ECO:0000259" key="18">
    <source>
        <dbReference type="PROSITE" id="PS50900"/>
    </source>
</evidence>
<dbReference type="Gene3D" id="2.20.100.10">
    <property type="entry name" value="Thrombospondin type-1 (TSP1) repeat"/>
    <property type="match status" value="5"/>
</dbReference>
<feature type="disulfide bond" evidence="15">
    <location>
        <begin position="275"/>
        <end position="330"/>
    </location>
</feature>
<evidence type="ECO:0000256" key="3">
    <source>
        <dbReference type="ARBA" id="ARBA00022530"/>
    </source>
</evidence>
<feature type="disulfide bond" evidence="15">
    <location>
        <begin position="305"/>
        <end position="312"/>
    </location>
</feature>
<dbReference type="PROSITE" id="PS50900">
    <property type="entry name" value="PLAC"/>
    <property type="match status" value="1"/>
</dbReference>
<feature type="binding site" evidence="14">
    <location>
        <position position="407"/>
    </location>
    <ligand>
        <name>Ca(2+)</name>
        <dbReference type="ChEBI" id="CHEBI:29108"/>
        <label>1</label>
    </ligand>
</feature>
<dbReference type="FunFam" id="2.20.100.10:FF:000006">
    <property type="entry name" value="A disintegrin and metalloproteinase with thrombospondin motifs 1"/>
    <property type="match status" value="1"/>
</dbReference>
<dbReference type="InterPro" id="IPR001590">
    <property type="entry name" value="Peptidase_M12B"/>
</dbReference>
<dbReference type="Pfam" id="PF19236">
    <property type="entry name" value="ADAMTS_CR_3"/>
    <property type="match status" value="1"/>
</dbReference>
<comment type="subcellular location">
    <subcellularLocation>
        <location evidence="1">Secreted</location>
        <location evidence="1">Extracellular space</location>
        <location evidence="1">Extracellular matrix</location>
    </subcellularLocation>
</comment>
<keyword evidence="14" id="KW-0106">Calcium</keyword>
<keyword evidence="7" id="KW-0677">Repeat</keyword>
<feature type="disulfide bond" evidence="15">
    <location>
        <begin position="530"/>
        <end position="542"/>
    </location>
</feature>
<feature type="active site" evidence="13 16">
    <location>
        <position position="347"/>
    </location>
</feature>
<reference evidence="19" key="1">
    <citation type="submission" date="2019-08" db="EMBL/GenBank/DDBJ databases">
        <title>The improved chromosome-level genome for the pearl oyster Pinctada fucata martensii using PacBio sequencing and Hi-C.</title>
        <authorList>
            <person name="Zheng Z."/>
        </authorList>
    </citation>
    <scope>NUCLEOTIDE SEQUENCE</scope>
    <source>
        <strain evidence="19">ZZ-2019</strain>
        <tissue evidence="19">Adductor muscle</tissue>
    </source>
</reference>
<dbReference type="InterPro" id="IPR013273">
    <property type="entry name" value="ADAMTS/ADAMTS-like"/>
</dbReference>
<dbReference type="InterPro" id="IPR045371">
    <property type="entry name" value="ADAMTS_CR_3"/>
</dbReference>
<dbReference type="FunFam" id="3.40.390.10:FF:000001">
    <property type="entry name" value="A disintegrin and metalloproteinase with thrombospondin motifs 1"/>
    <property type="match status" value="1"/>
</dbReference>
<feature type="disulfide bond" evidence="15">
    <location>
        <begin position="451"/>
        <end position="487"/>
    </location>
</feature>
<feature type="disulfide bond" evidence="15">
    <location>
        <begin position="476"/>
        <end position="492"/>
    </location>
</feature>
<dbReference type="Pfam" id="PF05986">
    <property type="entry name" value="ADAMTS_spacer1"/>
    <property type="match status" value="1"/>
</dbReference>
<evidence type="ECO:0000256" key="2">
    <source>
        <dbReference type="ARBA" id="ARBA00022525"/>
    </source>
</evidence>
<dbReference type="EMBL" id="VSWD01000010">
    <property type="protein sequence ID" value="KAK3089633.1"/>
    <property type="molecule type" value="Genomic_DNA"/>
</dbReference>
<keyword evidence="6" id="KW-0732">Signal</keyword>
<evidence type="ECO:0000256" key="1">
    <source>
        <dbReference type="ARBA" id="ARBA00004498"/>
    </source>
</evidence>
<dbReference type="FunFam" id="2.60.120.830:FF:000001">
    <property type="entry name" value="A disintegrin and metalloproteinase with thrombospondin motifs 1"/>
    <property type="match status" value="1"/>
</dbReference>
<keyword evidence="12" id="KW-0325">Glycoprotein</keyword>